<comment type="caution">
    <text evidence="3">The sequence shown here is derived from an EMBL/GenBank/DDBJ whole genome shotgun (WGS) entry which is preliminary data.</text>
</comment>
<gene>
    <name evidence="3" type="ORF">HF576_09875</name>
</gene>
<feature type="transmembrane region" description="Helical" evidence="2">
    <location>
        <begin position="943"/>
        <end position="964"/>
    </location>
</feature>
<proteinExistence type="predicted"/>
<evidence type="ECO:0000313" key="3">
    <source>
        <dbReference type="EMBL" id="NLP84160.1"/>
    </source>
</evidence>
<sequence length="1028" mass="110222">MTQATRRAILAVVTGIVLLALGFGVAVVVGDALGIRTEPATQMQPAAPASVEAADPVAPPEFTNIDAPDTERLDVAVAELTDAVASASARSGPASLTVTLLPTLLAETGDGYTLDGDAAALRVTARSENGATRAIYDLAAQARAARPLTDLIGTHEPSTLPLRMTDLGAVGVSPDAAEWEAGDDYSHASRAFADVFQPEAPYIDDAALAEAYEDFDGFLRHSLANGFNAVAFPGFVEFVTFDDAPGGPVYADGDDHRDKALALREAFAPFWERADELGMKVFLRTDMLALTGPLEQYLTDRFGSLDTENPEFWDAYTAGLDELYDAVPALDGVLIRIGEAGPVYDVGGWDYYSALEVTTVDAVRTMLEAFTGQAEAGPTRPEAPDDASAAPGGGVGTDREVIFRTWSVGVGAVGDMHTNAESYEAVLGGIDSPALIVSTKYTLGDFYTWLPLNDTLEQGSQRRIVELQSRREFENYGAFPNDLGPEYQLALQQLLAANDRLEGVWVWTQDGGPWRAGPMSLYLKAGFWQLYELNTQVAASLARDPSVDVGQVTADWAREWFSDDPATVDAIVAAMGASREAIAQGMYIEPFAEQRVFAIGLEPPPMMWIFEWDILTGDSAVLDVMYAIARDADGGIEAAISGGAEAVAAAESMRDLVTATDAATWHSAEMREAFVSTLDYELDTLRLLAAYRAMILHQGEWHDTLAPEAHAAWDSDRVEFEALAAEHLDRYEGDIDHPAFNLTAAQLGVERAERDLTMAWLARVLLLLAGAWLLIGMIAARTRLVRRPGAAAARASWIASTRPWRARESTLGMLELDRWLLLAVPAALLVATRAVQTSFLSWTHLAVVFGAWAMFALVVRACVGRRSPWPVLAAVGGVVVLRCLLTLFAVAFTGPGGYWFGFWTDPVLRTAYIALAFALFVWVFVAAGWALSAQVGARRATGYVLAGVGAGLAVPAAVVGMIGLETALTLWNDEMGLLPWGLARILGITTYLEIPASTPWVAAGAGAVLLVTGVLLALPWRRRVAAAS</sequence>
<feature type="region of interest" description="Disordered" evidence="1">
    <location>
        <begin position="373"/>
        <end position="396"/>
    </location>
</feature>
<evidence type="ECO:0000256" key="1">
    <source>
        <dbReference type="SAM" id="MobiDB-lite"/>
    </source>
</evidence>
<keyword evidence="2" id="KW-0812">Transmembrane</keyword>
<dbReference type="SUPFAM" id="SSF51445">
    <property type="entry name" value="(Trans)glycosidases"/>
    <property type="match status" value="1"/>
</dbReference>
<feature type="transmembrane region" description="Helical" evidence="2">
    <location>
        <begin position="912"/>
        <end position="931"/>
    </location>
</feature>
<dbReference type="EMBL" id="JABACI010000002">
    <property type="protein sequence ID" value="NLP84160.1"/>
    <property type="molecule type" value="Genomic_DNA"/>
</dbReference>
<organism evidence="3 4">
    <name type="scientific">Microbacterium salsuginis</name>
    <dbReference type="NCBI Taxonomy" id="2722803"/>
    <lineage>
        <taxon>Bacteria</taxon>
        <taxon>Bacillati</taxon>
        <taxon>Actinomycetota</taxon>
        <taxon>Actinomycetes</taxon>
        <taxon>Micrococcales</taxon>
        <taxon>Microbacteriaceae</taxon>
        <taxon>Microbacterium</taxon>
    </lineage>
</organism>
<name>A0ABX1KCR5_9MICO</name>
<dbReference type="InterPro" id="IPR017853">
    <property type="entry name" value="GH"/>
</dbReference>
<accession>A0ABX1KCR5</accession>
<evidence type="ECO:0000256" key="2">
    <source>
        <dbReference type="SAM" id="Phobius"/>
    </source>
</evidence>
<keyword evidence="2" id="KW-0472">Membrane</keyword>
<keyword evidence="2" id="KW-1133">Transmembrane helix</keyword>
<dbReference type="RefSeq" id="WP_168912620.1">
    <property type="nucleotide sequence ID" value="NZ_JABACI010000002.1"/>
</dbReference>
<feature type="transmembrane region" description="Helical" evidence="2">
    <location>
        <begin position="819"/>
        <end position="836"/>
    </location>
</feature>
<evidence type="ECO:0008006" key="5">
    <source>
        <dbReference type="Google" id="ProtNLM"/>
    </source>
</evidence>
<feature type="transmembrane region" description="Helical" evidence="2">
    <location>
        <begin position="871"/>
        <end position="892"/>
    </location>
</feature>
<feature type="transmembrane region" description="Helical" evidence="2">
    <location>
        <begin position="760"/>
        <end position="780"/>
    </location>
</feature>
<feature type="transmembrane region" description="Helical" evidence="2">
    <location>
        <begin position="1000"/>
        <end position="1020"/>
    </location>
</feature>
<feature type="transmembrane region" description="Helical" evidence="2">
    <location>
        <begin position="842"/>
        <end position="859"/>
    </location>
</feature>
<keyword evidence="4" id="KW-1185">Reference proteome</keyword>
<dbReference type="Proteomes" id="UP001429745">
    <property type="component" value="Unassembled WGS sequence"/>
</dbReference>
<evidence type="ECO:0000313" key="4">
    <source>
        <dbReference type="Proteomes" id="UP001429745"/>
    </source>
</evidence>
<reference evidence="3 4" key="1">
    <citation type="submission" date="2020-04" db="EMBL/GenBank/DDBJ databases">
        <title>CFH 90308 Microbacterium sp.</title>
        <authorList>
            <person name="Nie G."/>
            <person name="Ming H."/>
            <person name="Xia T."/>
        </authorList>
    </citation>
    <scope>NUCLEOTIDE SEQUENCE [LARGE SCALE GENOMIC DNA]</scope>
    <source>
        <strain evidence="3 4">CFH 90308</strain>
    </source>
</reference>
<protein>
    <recommendedName>
        <fullName evidence="5">Glycosyl hydrolase family 67 C-terminus</fullName>
    </recommendedName>
</protein>